<dbReference type="Gene3D" id="3.40.190.10">
    <property type="entry name" value="Periplasmic binding protein-like II"/>
    <property type="match status" value="2"/>
</dbReference>
<dbReference type="RefSeq" id="WP_044568019.1">
    <property type="nucleotide sequence ID" value="NZ_BAABDR010000025.1"/>
</dbReference>
<evidence type="ECO:0000313" key="4">
    <source>
        <dbReference type="EMBL" id="CDR04165.1"/>
    </source>
</evidence>
<dbReference type="PROSITE" id="PS51257">
    <property type="entry name" value="PROKAR_LIPOPROTEIN"/>
    <property type="match status" value="1"/>
</dbReference>
<dbReference type="Pfam" id="PF00497">
    <property type="entry name" value="SBP_bac_3"/>
    <property type="match status" value="1"/>
</dbReference>
<dbReference type="SUPFAM" id="SSF53850">
    <property type="entry name" value="Periplasmic binding protein-like II"/>
    <property type="match status" value="1"/>
</dbReference>
<feature type="domain" description="Solute-binding protein family 3/N-terminal" evidence="3">
    <location>
        <begin position="64"/>
        <end position="295"/>
    </location>
</feature>
<dbReference type="Proteomes" id="UP000756710">
    <property type="component" value="Unassembled WGS sequence"/>
</dbReference>
<dbReference type="PANTHER" id="PTHR35936">
    <property type="entry name" value="MEMBRANE-BOUND LYTIC MUREIN TRANSGLYCOSYLASE F"/>
    <property type="match status" value="1"/>
</dbReference>
<dbReference type="InterPro" id="IPR001638">
    <property type="entry name" value="Solute-binding_3/MltF_N"/>
</dbReference>
<dbReference type="AlphaFoldDB" id="A0A060ZEU8"/>
<keyword evidence="6" id="KW-1185">Reference proteome</keyword>
<protein>
    <submittedName>
        <fullName evidence="4">ABC-type transporter, periplasmic subunit family3</fullName>
    </submittedName>
    <submittedName>
        <fullName evidence="5">Polar amino acid transport system substrate-binding protein</fullName>
    </submittedName>
</protein>
<evidence type="ECO:0000313" key="5">
    <source>
        <dbReference type="EMBL" id="MBP2062524.1"/>
    </source>
</evidence>
<reference evidence="4" key="1">
    <citation type="submission" date="2014-05" db="EMBL/GenBank/DDBJ databases">
        <authorList>
            <person name="Horn Fabian"/>
        </authorList>
    </citation>
    <scope>NUCLEOTIDE SEQUENCE</scope>
</reference>
<dbReference type="HOGENOM" id="CLU_019602_18_1_11"/>
<sequence length="314" mass="33242">MRNRPHVAACALLACLTLGLSACSVDDTPEDGKDGKSSPAVTLAPEPKDNALAAEVPQAYTKKTLIMGVSEYAPYVTFESDGKITGLVPELAAQLSSLLDIKIKVERTNFDAVIPGLKSGRIDLSAPSGDFTERQKEVDFADFAQSSVTMMVLADGSFRPKNGLEVCGHKVGVEKGAGTQNVLAAQNKRCAAKGKPSVDVKLYTDLPAASLALQSKRVEAVAAPSASNTSVSQNSHDRFETLELKDMMDLPAATAIYGIQAKKGVGLAPVIVKGLRKLYESGTYAKLFGQWGLPLSTVTRDQIALNGSKQSQTQ</sequence>
<proteinExistence type="predicted"/>
<dbReference type="SMART" id="SM00062">
    <property type="entry name" value="PBPb"/>
    <property type="match status" value="1"/>
</dbReference>
<dbReference type="PANTHER" id="PTHR35936:SF17">
    <property type="entry name" value="ARGININE-BINDING EXTRACELLULAR PROTEIN ARTP"/>
    <property type="match status" value="1"/>
</dbReference>
<reference evidence="5 6" key="2">
    <citation type="submission" date="2021-03" db="EMBL/GenBank/DDBJ databases">
        <title>Genomic Encyclopedia of Type Strains, Phase IV (KMG-IV): sequencing the most valuable type-strain genomes for metagenomic binning, comparative biology and taxonomic classification.</title>
        <authorList>
            <person name="Goeker M."/>
        </authorList>
    </citation>
    <scope>NUCLEOTIDE SEQUENCE [LARGE SCALE GENOMIC DNA]</scope>
    <source>
        <strain evidence="5 6">DSM 41954</strain>
    </source>
</reference>
<feature type="signal peptide" evidence="2">
    <location>
        <begin position="1"/>
        <end position="22"/>
    </location>
</feature>
<dbReference type="EMBL" id="LK022848">
    <property type="protein sequence ID" value="CDR04165.1"/>
    <property type="molecule type" value="Genomic_DNA"/>
</dbReference>
<evidence type="ECO:0000259" key="3">
    <source>
        <dbReference type="SMART" id="SM00062"/>
    </source>
</evidence>
<dbReference type="EMBL" id="JAGGLR010000009">
    <property type="protein sequence ID" value="MBP2062524.1"/>
    <property type="molecule type" value="Genomic_DNA"/>
</dbReference>
<keyword evidence="1 2" id="KW-0732">Signal</keyword>
<name>A0A060ZEU8_9ACTN</name>
<organism evidence="4">
    <name type="scientific">Streptomyces iranensis</name>
    <dbReference type="NCBI Taxonomy" id="576784"/>
    <lineage>
        <taxon>Bacteria</taxon>
        <taxon>Bacillati</taxon>
        <taxon>Actinomycetota</taxon>
        <taxon>Actinomycetes</taxon>
        <taxon>Kitasatosporales</taxon>
        <taxon>Streptomycetaceae</taxon>
        <taxon>Streptomyces</taxon>
        <taxon>Streptomyces violaceusniger group</taxon>
    </lineage>
</organism>
<evidence type="ECO:0000256" key="2">
    <source>
        <dbReference type="SAM" id="SignalP"/>
    </source>
</evidence>
<accession>A0A060ZEU8</accession>
<evidence type="ECO:0000313" key="6">
    <source>
        <dbReference type="Proteomes" id="UP000756710"/>
    </source>
</evidence>
<evidence type="ECO:0000256" key="1">
    <source>
        <dbReference type="ARBA" id="ARBA00022729"/>
    </source>
</evidence>
<feature type="chain" id="PRO_5038598273" evidence="2">
    <location>
        <begin position="23"/>
        <end position="314"/>
    </location>
</feature>
<gene>
    <name evidence="5" type="ORF">J2Z30_003543</name>
    <name evidence="4" type="ORF">SIRAN1535</name>
</gene>